<sequence length="263" mass="28845">MAFVPKEATVLEGGCFCKAIRYTISIPAIADRPLVPRALPTSVGFDKGQADSPRTVPTNFPLVGLDHCQSCRQSSGAIIQCWFVCPAEWVRWSFLPRDDGKSAPLGPGERSVVAPEVASENLLPSMEASETAEESSRIDLSTLDAVTPRTPKKGATDPVSDVPRTRDTYLTHWNSSPETYRSFCGRCGTTLTFFYDRPVSSPMPPLVDITVGSLDNASLERIRPDRHLWWDDGTSWIQQLVRHGDGGFLLRHPTGAVSSTIEL</sequence>
<protein>
    <recommendedName>
        <fullName evidence="4">CENP-V/GFA domain-containing protein</fullName>
    </recommendedName>
</protein>
<reference evidence="2" key="1">
    <citation type="submission" date="2021-12" db="EMBL/GenBank/DDBJ databases">
        <title>Convergent genome expansion in fungi linked to evolution of root-endophyte symbiosis.</title>
        <authorList>
            <consortium name="DOE Joint Genome Institute"/>
            <person name="Ke Y.-H."/>
            <person name="Bonito G."/>
            <person name="Liao H.-L."/>
            <person name="Looney B."/>
            <person name="Rojas-Flechas A."/>
            <person name="Nash J."/>
            <person name="Hameed K."/>
            <person name="Schadt C."/>
            <person name="Martin F."/>
            <person name="Crous P.W."/>
            <person name="Miettinen O."/>
            <person name="Magnuson J.K."/>
            <person name="Labbe J."/>
            <person name="Jacobson D."/>
            <person name="Doktycz M.J."/>
            <person name="Veneault-Fourrey C."/>
            <person name="Kuo A."/>
            <person name="Mondo S."/>
            <person name="Calhoun S."/>
            <person name="Riley R."/>
            <person name="Ohm R."/>
            <person name="LaButti K."/>
            <person name="Andreopoulos B."/>
            <person name="Pangilinan J."/>
            <person name="Nolan M."/>
            <person name="Tritt A."/>
            <person name="Clum A."/>
            <person name="Lipzen A."/>
            <person name="Daum C."/>
            <person name="Barry K."/>
            <person name="Grigoriev I.V."/>
            <person name="Vilgalys R."/>
        </authorList>
    </citation>
    <scope>NUCLEOTIDE SEQUENCE</scope>
    <source>
        <strain evidence="2">PMI_201</strain>
    </source>
</reference>
<dbReference type="SUPFAM" id="SSF51316">
    <property type="entry name" value="Mss4-like"/>
    <property type="match status" value="2"/>
</dbReference>
<organism evidence="2 3">
    <name type="scientific">Talaromyces proteolyticus</name>
    <dbReference type="NCBI Taxonomy" id="1131652"/>
    <lineage>
        <taxon>Eukaryota</taxon>
        <taxon>Fungi</taxon>
        <taxon>Dikarya</taxon>
        <taxon>Ascomycota</taxon>
        <taxon>Pezizomycotina</taxon>
        <taxon>Eurotiomycetes</taxon>
        <taxon>Eurotiomycetidae</taxon>
        <taxon>Eurotiales</taxon>
        <taxon>Trichocomaceae</taxon>
        <taxon>Talaromyces</taxon>
        <taxon>Talaromyces sect. Bacilispori</taxon>
    </lineage>
</organism>
<gene>
    <name evidence="2" type="ORF">BGW36DRAFT_390274</name>
</gene>
<evidence type="ECO:0000313" key="2">
    <source>
        <dbReference type="EMBL" id="KAH8690142.1"/>
    </source>
</evidence>
<proteinExistence type="predicted"/>
<dbReference type="RefSeq" id="XP_046066425.1">
    <property type="nucleotide sequence ID" value="XM_046217458.1"/>
</dbReference>
<dbReference type="AlphaFoldDB" id="A0AAD4KGY7"/>
<dbReference type="Proteomes" id="UP001201262">
    <property type="component" value="Unassembled WGS sequence"/>
</dbReference>
<accession>A0AAD4KGY7</accession>
<name>A0AAD4KGY7_9EURO</name>
<keyword evidence="3" id="KW-1185">Reference proteome</keyword>
<comment type="caution">
    <text evidence="2">The sequence shown here is derived from an EMBL/GenBank/DDBJ whole genome shotgun (WGS) entry which is preliminary data.</text>
</comment>
<feature type="region of interest" description="Disordered" evidence="1">
    <location>
        <begin position="103"/>
        <end position="137"/>
    </location>
</feature>
<evidence type="ECO:0000313" key="3">
    <source>
        <dbReference type="Proteomes" id="UP001201262"/>
    </source>
</evidence>
<evidence type="ECO:0008006" key="4">
    <source>
        <dbReference type="Google" id="ProtNLM"/>
    </source>
</evidence>
<dbReference type="PANTHER" id="PTHR33337">
    <property type="entry name" value="GFA DOMAIN-CONTAINING PROTEIN"/>
    <property type="match status" value="1"/>
</dbReference>
<dbReference type="GeneID" id="70247745"/>
<dbReference type="PANTHER" id="PTHR33337:SF40">
    <property type="entry name" value="CENP-V_GFA DOMAIN-CONTAINING PROTEIN-RELATED"/>
    <property type="match status" value="1"/>
</dbReference>
<dbReference type="Gene3D" id="3.90.1590.10">
    <property type="entry name" value="glutathione-dependent formaldehyde- activating enzyme (gfa)"/>
    <property type="match status" value="2"/>
</dbReference>
<dbReference type="EMBL" id="JAJTJA010000014">
    <property type="protein sequence ID" value="KAH8690142.1"/>
    <property type="molecule type" value="Genomic_DNA"/>
</dbReference>
<dbReference type="InterPro" id="IPR011057">
    <property type="entry name" value="Mss4-like_sf"/>
</dbReference>
<evidence type="ECO:0000256" key="1">
    <source>
        <dbReference type="SAM" id="MobiDB-lite"/>
    </source>
</evidence>